<dbReference type="VEuPathDB" id="FungiDB:ACLA_074320"/>
<dbReference type="RefSeq" id="XP_001275821.1">
    <property type="nucleotide sequence ID" value="XM_001275820.1"/>
</dbReference>
<protein>
    <recommendedName>
        <fullName evidence="4">Secreted protein</fullName>
    </recommendedName>
</protein>
<dbReference type="eggNOG" id="ENOG502SVG6">
    <property type="taxonomic scope" value="Eukaryota"/>
</dbReference>
<organism evidence="2 3">
    <name type="scientific">Aspergillus clavatus (strain ATCC 1007 / CBS 513.65 / DSM 816 / NCTC 3887 / NRRL 1 / QM 1276 / 107)</name>
    <dbReference type="NCBI Taxonomy" id="344612"/>
    <lineage>
        <taxon>Eukaryota</taxon>
        <taxon>Fungi</taxon>
        <taxon>Dikarya</taxon>
        <taxon>Ascomycota</taxon>
        <taxon>Pezizomycotina</taxon>
        <taxon>Eurotiomycetes</taxon>
        <taxon>Eurotiomycetidae</taxon>
        <taxon>Eurotiales</taxon>
        <taxon>Aspergillaceae</taxon>
        <taxon>Aspergillus</taxon>
        <taxon>Aspergillus subgen. Fumigati</taxon>
    </lineage>
</organism>
<feature type="signal peptide" evidence="1">
    <location>
        <begin position="1"/>
        <end position="19"/>
    </location>
</feature>
<evidence type="ECO:0000256" key="1">
    <source>
        <dbReference type="SAM" id="SignalP"/>
    </source>
</evidence>
<keyword evidence="3" id="KW-1185">Reference proteome</keyword>
<dbReference type="EMBL" id="DS027045">
    <property type="protein sequence ID" value="EAW14395.1"/>
    <property type="molecule type" value="Genomic_DNA"/>
</dbReference>
<dbReference type="AlphaFoldDB" id="A1C7M4"/>
<sequence>MPRSTLLAALSLLAPRALAEGQATPEPIAVPVPGGCSGLPLYDASTGIAGPWVIQTNQCTNTTAPGQPCTIEGYGDSVVMRYQSGVSGIYQGYVTIVPRNDLAKTPLRCNDATSSIEGRVPWGVSGVAWKTVNVSDMAWSAPLMWGLDAAFSRAVEPYHHYVNGVRQDGVFLGAGNVTRWGVKYYETSAGSWGWPYWMLRLLGPGSEDRATGEALKQGESTTFIRIYGS</sequence>
<accession>A1C7M4</accession>
<evidence type="ECO:0000313" key="2">
    <source>
        <dbReference type="EMBL" id="EAW14395.1"/>
    </source>
</evidence>
<reference evidence="2 3" key="1">
    <citation type="journal article" date="2008" name="PLoS Genet.">
        <title>Genomic islands in the pathogenic filamentous fungus Aspergillus fumigatus.</title>
        <authorList>
            <person name="Fedorova N.D."/>
            <person name="Khaldi N."/>
            <person name="Joardar V.S."/>
            <person name="Maiti R."/>
            <person name="Amedeo P."/>
            <person name="Anderson M.J."/>
            <person name="Crabtree J."/>
            <person name="Silva J.C."/>
            <person name="Badger J.H."/>
            <person name="Albarraq A."/>
            <person name="Angiuoli S."/>
            <person name="Bussey H."/>
            <person name="Bowyer P."/>
            <person name="Cotty P.J."/>
            <person name="Dyer P.S."/>
            <person name="Egan A."/>
            <person name="Galens K."/>
            <person name="Fraser-Liggett C.M."/>
            <person name="Haas B.J."/>
            <person name="Inman J.M."/>
            <person name="Kent R."/>
            <person name="Lemieux S."/>
            <person name="Malavazi I."/>
            <person name="Orvis J."/>
            <person name="Roemer T."/>
            <person name="Ronning C.M."/>
            <person name="Sundaram J.P."/>
            <person name="Sutton G."/>
            <person name="Turner G."/>
            <person name="Venter J.C."/>
            <person name="White O.R."/>
            <person name="Whitty B.R."/>
            <person name="Youngman P."/>
            <person name="Wolfe K.H."/>
            <person name="Goldman G.H."/>
            <person name="Wortman J.R."/>
            <person name="Jiang B."/>
            <person name="Denning D.W."/>
            <person name="Nierman W.C."/>
        </authorList>
    </citation>
    <scope>NUCLEOTIDE SEQUENCE [LARGE SCALE GENOMIC DNA]</scope>
    <source>
        <strain evidence="3">ATCC 1007 / CBS 513.65 / DSM 816 / NCTC 3887 / NRRL 1</strain>
    </source>
</reference>
<dbReference type="GeneID" id="4707741"/>
<dbReference type="Proteomes" id="UP000006701">
    <property type="component" value="Unassembled WGS sequence"/>
</dbReference>
<keyword evidence="1" id="KW-0732">Signal</keyword>
<dbReference type="OrthoDB" id="3545468at2759"/>
<dbReference type="OMA" id="PNTIEHG"/>
<proteinExistence type="predicted"/>
<feature type="chain" id="PRO_5002632931" description="Secreted protein" evidence="1">
    <location>
        <begin position="20"/>
        <end position="229"/>
    </location>
</feature>
<dbReference type="HOGENOM" id="CLU_096563_0_0_1"/>
<evidence type="ECO:0008006" key="4">
    <source>
        <dbReference type="Google" id="ProtNLM"/>
    </source>
</evidence>
<evidence type="ECO:0000313" key="3">
    <source>
        <dbReference type="Proteomes" id="UP000006701"/>
    </source>
</evidence>
<name>A1C7M4_ASPCL</name>
<dbReference type="KEGG" id="act:ACLA_074320"/>
<gene>
    <name evidence="2" type="ORF">ACLA_074320</name>
</gene>